<dbReference type="InterPro" id="IPR050492">
    <property type="entry name" value="Bact_metal-bind_prot9"/>
</dbReference>
<dbReference type="CDD" id="cd01137">
    <property type="entry name" value="PsaA"/>
    <property type="match status" value="1"/>
</dbReference>
<comment type="similarity">
    <text evidence="2 6">Belongs to the bacterial solute-binding protein 9 family.</text>
</comment>
<comment type="caution">
    <text evidence="9">The sequence shown here is derived from an EMBL/GenBank/DDBJ whole genome shotgun (WGS) entry which is preliminary data.</text>
</comment>
<keyword evidence="10" id="KW-1185">Reference proteome</keyword>
<evidence type="ECO:0000313" key="9">
    <source>
        <dbReference type="EMBL" id="MBB5752802.1"/>
    </source>
</evidence>
<evidence type="ECO:0000256" key="4">
    <source>
        <dbReference type="ARBA" id="ARBA00022723"/>
    </source>
</evidence>
<dbReference type="Gene3D" id="3.40.50.1980">
    <property type="entry name" value="Nitrogenase molybdenum iron protein domain"/>
    <property type="match status" value="2"/>
</dbReference>
<gene>
    <name evidence="9" type="ORF">GGQ63_001856</name>
</gene>
<evidence type="ECO:0000256" key="1">
    <source>
        <dbReference type="ARBA" id="ARBA00004196"/>
    </source>
</evidence>
<dbReference type="PRINTS" id="PR00690">
    <property type="entry name" value="ADHESNFAMILY"/>
</dbReference>
<dbReference type="RefSeq" id="WP_183854935.1">
    <property type="nucleotide sequence ID" value="NZ_JACHOO010000003.1"/>
</dbReference>
<dbReference type="Pfam" id="PF01297">
    <property type="entry name" value="ZnuA"/>
    <property type="match status" value="1"/>
</dbReference>
<dbReference type="InterPro" id="IPR006129">
    <property type="entry name" value="AdhesinB"/>
</dbReference>
<accession>A0A7W9FLD6</accession>
<keyword evidence="5 8" id="KW-0732">Signal</keyword>
<dbReference type="InterPro" id="IPR006127">
    <property type="entry name" value="ZnuA-like"/>
</dbReference>
<evidence type="ECO:0000256" key="8">
    <source>
        <dbReference type="SAM" id="SignalP"/>
    </source>
</evidence>
<evidence type="ECO:0000256" key="6">
    <source>
        <dbReference type="RuleBase" id="RU003512"/>
    </source>
</evidence>
<sequence length="331" mass="35057">MLKTAFRRSLLAAALVLTPLAAQAAEKPKVVASFSILGDLVHQIAGDDVDLTVLVGPDGDAHTYEPTPADAKALGAADVVVVNGLGLEGFMPRLLSASGFKGREIVASEGVTPRLFTPEEAAHEEAEEAEAGHDHADHDHDHDHDAAHAGHDHGPQDPHAWQSLSNGVIYARNILAGLSAADPDHAAEYKTRADALIATMETLDKTLKAEFAAIPEERRRIVTSHDAFGYFGQAYGIEFIAPQGMSTESEASAADVAAIVRQIRDEHISALFVENITDPRLIEQIARETGLKAGGELFSDALSPPSGPAATYIAMFENNSKKLLAALAATN</sequence>
<dbReference type="GO" id="GO:0046872">
    <property type="term" value="F:metal ion binding"/>
    <property type="evidence" value="ECO:0007669"/>
    <property type="project" value="UniProtKB-KW"/>
</dbReference>
<dbReference type="PRINTS" id="PR00691">
    <property type="entry name" value="ADHESINB"/>
</dbReference>
<feature type="signal peptide" evidence="8">
    <location>
        <begin position="1"/>
        <end position="24"/>
    </location>
</feature>
<dbReference type="GO" id="GO:0030313">
    <property type="term" value="C:cell envelope"/>
    <property type="evidence" value="ECO:0007669"/>
    <property type="project" value="UniProtKB-SubCell"/>
</dbReference>
<proteinExistence type="inferred from homology"/>
<dbReference type="GO" id="GO:0030001">
    <property type="term" value="P:metal ion transport"/>
    <property type="evidence" value="ECO:0007669"/>
    <property type="project" value="InterPro"/>
</dbReference>
<dbReference type="GO" id="GO:0007155">
    <property type="term" value="P:cell adhesion"/>
    <property type="evidence" value="ECO:0007669"/>
    <property type="project" value="InterPro"/>
</dbReference>
<evidence type="ECO:0000256" key="2">
    <source>
        <dbReference type="ARBA" id="ARBA00011028"/>
    </source>
</evidence>
<feature type="chain" id="PRO_5031114868" evidence="8">
    <location>
        <begin position="25"/>
        <end position="331"/>
    </location>
</feature>
<reference evidence="9 10" key="1">
    <citation type="submission" date="2020-08" db="EMBL/GenBank/DDBJ databases">
        <title>Genomic Encyclopedia of Type Strains, Phase IV (KMG-IV): sequencing the most valuable type-strain genomes for metagenomic binning, comparative biology and taxonomic classification.</title>
        <authorList>
            <person name="Goeker M."/>
        </authorList>
    </citation>
    <scope>NUCLEOTIDE SEQUENCE [LARGE SCALE GENOMIC DNA]</scope>
    <source>
        <strain evidence="9 10">DSM 16268</strain>
    </source>
</reference>
<dbReference type="EMBL" id="JACHOO010000003">
    <property type="protein sequence ID" value="MBB5752802.1"/>
    <property type="molecule type" value="Genomic_DNA"/>
</dbReference>
<feature type="region of interest" description="Disordered" evidence="7">
    <location>
        <begin position="121"/>
        <end position="161"/>
    </location>
</feature>
<dbReference type="Proteomes" id="UP000523821">
    <property type="component" value="Unassembled WGS sequence"/>
</dbReference>
<dbReference type="PANTHER" id="PTHR42953">
    <property type="entry name" value="HIGH-AFFINITY ZINC UPTAKE SYSTEM PROTEIN ZNUA-RELATED"/>
    <property type="match status" value="1"/>
</dbReference>
<dbReference type="PANTHER" id="PTHR42953:SF1">
    <property type="entry name" value="METAL-BINDING PROTEIN HI_0362-RELATED"/>
    <property type="match status" value="1"/>
</dbReference>
<evidence type="ECO:0000256" key="5">
    <source>
        <dbReference type="ARBA" id="ARBA00022729"/>
    </source>
</evidence>
<name>A0A7W9FLD6_9HYPH</name>
<protein>
    <submittedName>
        <fullName evidence="9">Zinc/manganese transport system substrate-binding protein</fullName>
    </submittedName>
</protein>
<feature type="compositionally biased region" description="Basic and acidic residues" evidence="7">
    <location>
        <begin position="121"/>
        <end position="156"/>
    </location>
</feature>
<evidence type="ECO:0000313" key="10">
    <source>
        <dbReference type="Proteomes" id="UP000523821"/>
    </source>
</evidence>
<organism evidence="9 10">
    <name type="scientific">Prosthecomicrobium pneumaticum</name>
    <dbReference type="NCBI Taxonomy" id="81895"/>
    <lineage>
        <taxon>Bacteria</taxon>
        <taxon>Pseudomonadati</taxon>
        <taxon>Pseudomonadota</taxon>
        <taxon>Alphaproteobacteria</taxon>
        <taxon>Hyphomicrobiales</taxon>
        <taxon>Kaistiaceae</taxon>
        <taxon>Prosthecomicrobium</taxon>
    </lineage>
</organism>
<keyword evidence="3 6" id="KW-0813">Transport</keyword>
<evidence type="ECO:0000256" key="3">
    <source>
        <dbReference type="ARBA" id="ARBA00022448"/>
    </source>
</evidence>
<dbReference type="AlphaFoldDB" id="A0A7W9FLD6"/>
<comment type="subcellular location">
    <subcellularLocation>
        <location evidence="1">Cell envelope</location>
    </subcellularLocation>
</comment>
<evidence type="ECO:0000256" key="7">
    <source>
        <dbReference type="SAM" id="MobiDB-lite"/>
    </source>
</evidence>
<dbReference type="SUPFAM" id="SSF53807">
    <property type="entry name" value="Helical backbone' metal receptor"/>
    <property type="match status" value="1"/>
</dbReference>
<keyword evidence="4" id="KW-0479">Metal-binding</keyword>
<dbReference type="InterPro" id="IPR006128">
    <property type="entry name" value="Lipoprotein_PsaA-like"/>
</dbReference>